<name>I1CBH0_RHIO9</name>
<dbReference type="Proteomes" id="UP000009138">
    <property type="component" value="Unassembled WGS sequence"/>
</dbReference>
<dbReference type="GeneID" id="93617476"/>
<reference evidence="1 2" key="1">
    <citation type="journal article" date="2009" name="PLoS Genet.">
        <title>Genomic analysis of the basal lineage fungus Rhizopus oryzae reveals a whole-genome duplication.</title>
        <authorList>
            <person name="Ma L.-J."/>
            <person name="Ibrahim A.S."/>
            <person name="Skory C."/>
            <person name="Grabherr M.G."/>
            <person name="Burger G."/>
            <person name="Butler M."/>
            <person name="Elias M."/>
            <person name="Idnurm A."/>
            <person name="Lang B.F."/>
            <person name="Sone T."/>
            <person name="Abe A."/>
            <person name="Calvo S.E."/>
            <person name="Corrochano L.M."/>
            <person name="Engels R."/>
            <person name="Fu J."/>
            <person name="Hansberg W."/>
            <person name="Kim J.-M."/>
            <person name="Kodira C.D."/>
            <person name="Koehrsen M.J."/>
            <person name="Liu B."/>
            <person name="Miranda-Saavedra D."/>
            <person name="O'Leary S."/>
            <person name="Ortiz-Castellanos L."/>
            <person name="Poulter R."/>
            <person name="Rodriguez-Romero J."/>
            <person name="Ruiz-Herrera J."/>
            <person name="Shen Y.-Q."/>
            <person name="Zeng Q."/>
            <person name="Galagan J."/>
            <person name="Birren B.W."/>
            <person name="Cuomo C.A."/>
            <person name="Wickes B.L."/>
        </authorList>
    </citation>
    <scope>NUCLEOTIDE SEQUENCE [LARGE SCALE GENOMIC DNA]</scope>
    <source>
        <strain evidence="2">RA 99-880 / ATCC MYA-4621 / FGSC 9543 / NRRL 43880</strain>
    </source>
</reference>
<dbReference type="AlphaFoldDB" id="I1CBH0"/>
<organism evidence="1 2">
    <name type="scientific">Rhizopus delemar (strain RA 99-880 / ATCC MYA-4621 / FGSC 9543 / NRRL 43880)</name>
    <name type="common">Mucormycosis agent</name>
    <name type="synonym">Rhizopus arrhizus var. delemar</name>
    <dbReference type="NCBI Taxonomy" id="246409"/>
    <lineage>
        <taxon>Eukaryota</taxon>
        <taxon>Fungi</taxon>
        <taxon>Fungi incertae sedis</taxon>
        <taxon>Mucoromycota</taxon>
        <taxon>Mucoromycotina</taxon>
        <taxon>Mucoromycetes</taxon>
        <taxon>Mucorales</taxon>
        <taxon>Mucorineae</taxon>
        <taxon>Rhizopodaceae</taxon>
        <taxon>Rhizopus</taxon>
    </lineage>
</organism>
<evidence type="ECO:0000313" key="2">
    <source>
        <dbReference type="Proteomes" id="UP000009138"/>
    </source>
</evidence>
<gene>
    <name evidence="1" type="ORF">RO3G_10510</name>
</gene>
<proteinExistence type="predicted"/>
<accession>I1CBH0</accession>
<protein>
    <submittedName>
        <fullName evidence="1">Uncharacterized protein</fullName>
    </submittedName>
</protein>
<dbReference type="EMBL" id="CH476739">
    <property type="protein sequence ID" value="EIE85800.1"/>
    <property type="molecule type" value="Genomic_DNA"/>
</dbReference>
<dbReference type="VEuPathDB" id="FungiDB:RO3G_10510"/>
<sequence length="56" mass="6312">MDSLSFSSIKPTILDTRLVKPPSRLKASRVDASDSNDFLIACNAPRQRSRLSRETY</sequence>
<dbReference type="InParanoid" id="I1CBH0"/>
<keyword evidence="2" id="KW-1185">Reference proteome</keyword>
<evidence type="ECO:0000313" key="1">
    <source>
        <dbReference type="EMBL" id="EIE85800.1"/>
    </source>
</evidence>
<dbReference type="RefSeq" id="XP_067521196.1">
    <property type="nucleotide sequence ID" value="XM_067665095.1"/>
</dbReference>